<dbReference type="Proteomes" id="UP000241229">
    <property type="component" value="Unassembled WGS sequence"/>
</dbReference>
<evidence type="ECO:0008006" key="4">
    <source>
        <dbReference type="Google" id="ProtNLM"/>
    </source>
</evidence>
<dbReference type="EMBL" id="PXYK01000003">
    <property type="protein sequence ID" value="PSJ64804.1"/>
    <property type="molecule type" value="Genomic_DNA"/>
</dbReference>
<evidence type="ECO:0000313" key="2">
    <source>
        <dbReference type="EMBL" id="PSJ64804.1"/>
    </source>
</evidence>
<feature type="region of interest" description="Disordered" evidence="1">
    <location>
        <begin position="23"/>
        <end position="73"/>
    </location>
</feature>
<organism evidence="2 3">
    <name type="scientific">Kumtagia ephedrae</name>
    <dbReference type="NCBI Taxonomy" id="2116701"/>
    <lineage>
        <taxon>Bacteria</taxon>
        <taxon>Pseudomonadati</taxon>
        <taxon>Pseudomonadota</taxon>
        <taxon>Alphaproteobacteria</taxon>
        <taxon>Hyphomicrobiales</taxon>
        <taxon>Phyllobacteriaceae</taxon>
        <taxon>Kumtagia</taxon>
    </lineage>
</organism>
<dbReference type="OrthoDB" id="8100317at2"/>
<evidence type="ECO:0000313" key="3">
    <source>
        <dbReference type="Proteomes" id="UP000241229"/>
    </source>
</evidence>
<keyword evidence="3" id="KW-1185">Reference proteome</keyword>
<sequence length="73" mass="7724">MPLRTPLCPKLVEWAGHLPRKMGDQQLRSQHISSSAGDLRTQTGQLISPLAGEMSGRTEGGAKGRGLPSGGMQ</sequence>
<name>A0A2P7SQN5_9HYPH</name>
<feature type="compositionally biased region" description="Gly residues" evidence="1">
    <location>
        <begin position="58"/>
        <end position="73"/>
    </location>
</feature>
<feature type="compositionally biased region" description="Polar residues" evidence="1">
    <location>
        <begin position="26"/>
        <end position="46"/>
    </location>
</feature>
<proteinExistence type="predicted"/>
<evidence type="ECO:0000256" key="1">
    <source>
        <dbReference type="SAM" id="MobiDB-lite"/>
    </source>
</evidence>
<protein>
    <recommendedName>
        <fullName evidence="4">Lytic murein transglycosylase</fullName>
    </recommendedName>
</protein>
<reference evidence="2 3" key="1">
    <citation type="submission" date="2018-03" db="EMBL/GenBank/DDBJ databases">
        <title>The draft genome of Mesorhizobium sp. 6GN-30.</title>
        <authorList>
            <person name="Liu L."/>
            <person name="Li L."/>
            <person name="Wang T."/>
            <person name="Zhang X."/>
            <person name="Liang L."/>
        </authorList>
    </citation>
    <scope>NUCLEOTIDE SEQUENCE [LARGE SCALE GENOMIC DNA]</scope>
    <source>
        <strain evidence="2 3">6GN30</strain>
    </source>
</reference>
<comment type="caution">
    <text evidence="2">The sequence shown here is derived from an EMBL/GenBank/DDBJ whole genome shotgun (WGS) entry which is preliminary data.</text>
</comment>
<accession>A0A2P7SQN5</accession>
<dbReference type="AlphaFoldDB" id="A0A2P7SQN5"/>
<gene>
    <name evidence="2" type="ORF">C7I84_03935</name>
</gene>